<keyword evidence="2 4" id="KW-0808">Transferase</keyword>
<evidence type="ECO:0000313" key="4">
    <source>
        <dbReference type="EMBL" id="MBC1171595.1"/>
    </source>
</evidence>
<dbReference type="VEuPathDB" id="VectorBase:LLONM1_009373"/>
<protein>
    <submittedName>
        <fullName evidence="4">Putative estrogen sulfotransferase-like protein</fullName>
    </submittedName>
</protein>
<dbReference type="EMBL" id="GITU01002892">
    <property type="protein sequence ID" value="MBC1171595.1"/>
    <property type="molecule type" value="Transcribed_RNA"/>
</dbReference>
<dbReference type="EMBL" id="AJWK01035325">
    <property type="status" value="NOT_ANNOTATED_CDS"/>
    <property type="molecule type" value="Genomic_DNA"/>
</dbReference>
<dbReference type="PANTHER" id="PTHR11783">
    <property type="entry name" value="SULFOTRANSFERASE SULT"/>
    <property type="match status" value="1"/>
</dbReference>
<evidence type="ECO:0000259" key="3">
    <source>
        <dbReference type="Pfam" id="PF00685"/>
    </source>
</evidence>
<organism evidence="5 6">
    <name type="scientific">Lutzomyia longipalpis</name>
    <name type="common">Sand fly</name>
    <dbReference type="NCBI Taxonomy" id="7200"/>
    <lineage>
        <taxon>Eukaryota</taxon>
        <taxon>Metazoa</taxon>
        <taxon>Ecdysozoa</taxon>
        <taxon>Arthropoda</taxon>
        <taxon>Hexapoda</taxon>
        <taxon>Insecta</taxon>
        <taxon>Pterygota</taxon>
        <taxon>Neoptera</taxon>
        <taxon>Endopterygota</taxon>
        <taxon>Diptera</taxon>
        <taxon>Nematocera</taxon>
        <taxon>Psychodoidea</taxon>
        <taxon>Psychodidae</taxon>
        <taxon>Lutzomyia</taxon>
        <taxon>Lutzomyia</taxon>
    </lineage>
</organism>
<dbReference type="Proteomes" id="UP000092461">
    <property type="component" value="Unassembled WGS sequence"/>
</dbReference>
<comment type="similarity">
    <text evidence="1">Belongs to the sulfotransferase 1 family.</text>
</comment>
<dbReference type="AlphaFoldDB" id="A0A1B0CY31"/>
<dbReference type="SUPFAM" id="SSF52540">
    <property type="entry name" value="P-loop containing nucleoside triphosphate hydrolases"/>
    <property type="match status" value="1"/>
</dbReference>
<evidence type="ECO:0000256" key="1">
    <source>
        <dbReference type="ARBA" id="ARBA00005771"/>
    </source>
</evidence>
<dbReference type="Gene3D" id="3.40.50.300">
    <property type="entry name" value="P-loop containing nucleotide triphosphate hydrolases"/>
    <property type="match status" value="1"/>
</dbReference>
<reference evidence="4" key="2">
    <citation type="journal article" date="2020" name="BMC">
        <title>Leishmania infection induces a limited differential gene expression in the sand fly midgut.</title>
        <authorList>
            <person name="Coutinho-Abreu I.V."/>
            <person name="Serafim T.D."/>
            <person name="Meneses C."/>
            <person name="Kamhawi S."/>
            <person name="Oliveira F."/>
            <person name="Valenzuela J.G."/>
        </authorList>
    </citation>
    <scope>NUCLEOTIDE SEQUENCE</scope>
    <source>
        <strain evidence="4">Jacobina</strain>
        <tissue evidence="4">Midgut</tissue>
    </source>
</reference>
<name>A0A1B0CY31_LUTLO</name>
<dbReference type="EnsemblMetazoa" id="LLOJ010029-RA">
    <property type="protein sequence ID" value="LLOJ010029-PA"/>
    <property type="gene ID" value="LLOJ010029"/>
</dbReference>
<dbReference type="VEuPathDB" id="VectorBase:LLOJ010029"/>
<evidence type="ECO:0000313" key="6">
    <source>
        <dbReference type="Proteomes" id="UP000092461"/>
    </source>
</evidence>
<reference evidence="6" key="1">
    <citation type="submission" date="2012-05" db="EMBL/GenBank/DDBJ databases">
        <title>Whole Genome Assembly of Lutzomyia longipalpis.</title>
        <authorList>
            <person name="Richards S."/>
            <person name="Qu C."/>
            <person name="Dillon R."/>
            <person name="Worley K."/>
            <person name="Scherer S."/>
            <person name="Batterton M."/>
            <person name="Taylor A."/>
            <person name="Hawes A."/>
            <person name="Hernandez B."/>
            <person name="Kovar C."/>
            <person name="Mandapat C."/>
            <person name="Pham C."/>
            <person name="Qu C."/>
            <person name="Jing C."/>
            <person name="Bess C."/>
            <person name="Bandaranaike D."/>
            <person name="Ngo D."/>
            <person name="Ongeri F."/>
            <person name="Arias F."/>
            <person name="Lara F."/>
            <person name="Weissenberger G."/>
            <person name="Kamau G."/>
            <person name="Han H."/>
            <person name="Shen H."/>
            <person name="Dinh H."/>
            <person name="Khalil I."/>
            <person name="Jones J."/>
            <person name="Shafer J."/>
            <person name="Jayaseelan J."/>
            <person name="Quiroz J."/>
            <person name="Blankenburg K."/>
            <person name="Nguyen L."/>
            <person name="Jackson L."/>
            <person name="Francisco L."/>
            <person name="Tang L.-Y."/>
            <person name="Pu L.-L."/>
            <person name="Perales L."/>
            <person name="Lorensuhewa L."/>
            <person name="Munidasa M."/>
            <person name="Coyle M."/>
            <person name="Taylor M."/>
            <person name="Puazo M."/>
            <person name="Firestine M."/>
            <person name="Scheel M."/>
            <person name="Javaid M."/>
            <person name="Wang M."/>
            <person name="Li M."/>
            <person name="Tabassum N."/>
            <person name="Saada N."/>
            <person name="Osuji N."/>
            <person name="Aqrawi P."/>
            <person name="Fu Q."/>
            <person name="Thornton R."/>
            <person name="Raj R."/>
            <person name="Goodspeed R."/>
            <person name="Mata R."/>
            <person name="Najjar R."/>
            <person name="Gubbala S."/>
            <person name="Lee S."/>
            <person name="Denson S."/>
            <person name="Patil S."/>
            <person name="Macmil S."/>
            <person name="Qi S."/>
            <person name="Matskevitch T."/>
            <person name="Palculict T."/>
            <person name="Mathew T."/>
            <person name="Vee V."/>
            <person name="Velamala V."/>
            <person name="Korchina V."/>
            <person name="Cai W."/>
            <person name="Liu W."/>
            <person name="Dai W."/>
            <person name="Zou X."/>
            <person name="Zhu Y."/>
            <person name="Zhang Y."/>
            <person name="Wu Y.-Q."/>
            <person name="Xin Y."/>
            <person name="Nazarath L."/>
            <person name="Kovar C."/>
            <person name="Han Y."/>
            <person name="Muzny D."/>
            <person name="Gibbs R."/>
        </authorList>
    </citation>
    <scope>NUCLEOTIDE SEQUENCE [LARGE SCALE GENOMIC DNA]</scope>
    <source>
        <strain evidence="6">Jacobina</strain>
    </source>
</reference>
<dbReference type="GO" id="GO:0008146">
    <property type="term" value="F:sulfotransferase activity"/>
    <property type="evidence" value="ECO:0007669"/>
    <property type="project" value="InterPro"/>
</dbReference>
<keyword evidence="6" id="KW-1185">Reference proteome</keyword>
<proteinExistence type="inferred from homology"/>
<dbReference type="EMBL" id="AJWK01035326">
    <property type="status" value="NOT_ANNOTATED_CDS"/>
    <property type="molecule type" value="Genomic_DNA"/>
</dbReference>
<dbReference type="InterPro" id="IPR000863">
    <property type="entry name" value="Sulfotransferase_dom"/>
</dbReference>
<accession>A0A1B0CY31</accession>
<evidence type="ECO:0000256" key="2">
    <source>
        <dbReference type="ARBA" id="ARBA00022679"/>
    </source>
</evidence>
<dbReference type="Pfam" id="PF00685">
    <property type="entry name" value="Sulfotransfer_1"/>
    <property type="match status" value="1"/>
</dbReference>
<dbReference type="InterPro" id="IPR027417">
    <property type="entry name" value="P-loop_NTPase"/>
</dbReference>
<reference evidence="5" key="3">
    <citation type="submission" date="2020-05" db="UniProtKB">
        <authorList>
            <consortium name="EnsemblMetazoa"/>
        </authorList>
    </citation>
    <scope>IDENTIFICATION</scope>
    <source>
        <strain evidence="5">Jacobina</strain>
    </source>
</reference>
<evidence type="ECO:0000313" key="5">
    <source>
        <dbReference type="EnsemblMetazoa" id="LLOJ010029-PA"/>
    </source>
</evidence>
<feature type="domain" description="Sulfotransferase" evidence="3">
    <location>
        <begin position="67"/>
        <end position="320"/>
    </location>
</feature>
<sequence length="334" mass="39533">MFSCERVSGEDLLRRAEYYATKDFLRIQRLDCADIPISKHWDTRPFFLPARHQLSLELIENFKVRSDDTWVLSYPKTGTTWTQEMVWQISNNLDFTRGMNYSIHDRFPFFEVGSVAAINSNEESLKFLQNMPSPRFIQSHLPAPLLPKEIWTVKPKIVYVARNAKDTILSFYHFYRNVQDYRGTLKDLVEAFLADSTNYAPFDAHVIDFWNMRNEKNILFLTYEDMKRNLPFVIQKTAKFLEKSLTNEQIDILADHLSFDKMSQNNSVNFKQRIEDIPKCVNPRKDKDFAFMRKGKIGSYREEMSPDMIDTINEWIRRRLVENKADPELLNILL</sequence>